<protein>
    <submittedName>
        <fullName evidence="4">Putative YigZ family protein</fullName>
    </submittedName>
</protein>
<dbReference type="InterPro" id="IPR015269">
    <property type="entry name" value="UPF0029_Impact_C"/>
</dbReference>
<proteinExistence type="inferred from homology"/>
<dbReference type="Gene3D" id="3.30.70.240">
    <property type="match status" value="1"/>
</dbReference>
<evidence type="ECO:0000259" key="3">
    <source>
        <dbReference type="Pfam" id="PF09186"/>
    </source>
</evidence>
<dbReference type="Pfam" id="PF01205">
    <property type="entry name" value="Impact_N"/>
    <property type="match status" value="1"/>
</dbReference>
<feature type="domain" description="UPF0029" evidence="3">
    <location>
        <begin position="140"/>
        <end position="194"/>
    </location>
</feature>
<dbReference type="InterPro" id="IPR036956">
    <property type="entry name" value="Impact_N_sf"/>
</dbReference>
<dbReference type="AlphaFoldDB" id="A0A840ULS8"/>
<gene>
    <name evidence="4" type="ORF">HNR32_000780</name>
</gene>
<evidence type="ECO:0000313" key="4">
    <source>
        <dbReference type="EMBL" id="MBB5335648.1"/>
    </source>
</evidence>
<dbReference type="InterPro" id="IPR020568">
    <property type="entry name" value="Ribosomal_Su5_D2-typ_SF"/>
</dbReference>
<dbReference type="Gene3D" id="3.30.230.30">
    <property type="entry name" value="Impact, N-terminal domain"/>
    <property type="match status" value="1"/>
</dbReference>
<evidence type="ECO:0000259" key="2">
    <source>
        <dbReference type="Pfam" id="PF01205"/>
    </source>
</evidence>
<dbReference type="InterPro" id="IPR023582">
    <property type="entry name" value="Impact"/>
</dbReference>
<dbReference type="InterPro" id="IPR001498">
    <property type="entry name" value="Impact_N"/>
</dbReference>
<sequence length="212" mass="23866">MMLTYKTIDNSMVTDYEINKSRFITHVKRTATEEEAIEFIESLKKKYWDATHNCSAYIIGSQGEKQKADDNGEPSGTAGKPILDVLQKQKLSDITVVVTRYFGGTKLGSGGLIRAYGHSVSVALNNAVIVERTPFKKIHLTFSYPLVGSIENYLHKNNIRILDKDFSNNICFTILVCAQNYDTIHNQITELSSANCLFSNSEDIYFDVPIHK</sequence>
<dbReference type="NCBIfam" id="TIGR00257">
    <property type="entry name" value="IMPACT_YIGZ"/>
    <property type="match status" value="1"/>
</dbReference>
<dbReference type="PROSITE" id="PS00910">
    <property type="entry name" value="UPF0029"/>
    <property type="match status" value="1"/>
</dbReference>
<dbReference type="Proteomes" id="UP000559117">
    <property type="component" value="Unassembled WGS sequence"/>
</dbReference>
<dbReference type="SUPFAM" id="SSF54211">
    <property type="entry name" value="Ribosomal protein S5 domain 2-like"/>
    <property type="match status" value="1"/>
</dbReference>
<dbReference type="InterPro" id="IPR020569">
    <property type="entry name" value="UPF0029_Impact_CS"/>
</dbReference>
<dbReference type="RefSeq" id="WP_183859830.1">
    <property type="nucleotide sequence ID" value="NZ_JACHFH010000007.1"/>
</dbReference>
<comment type="similarity">
    <text evidence="1">Belongs to the IMPACT family.</text>
</comment>
<dbReference type="InterPro" id="IPR035647">
    <property type="entry name" value="EFG_III/V"/>
</dbReference>
<organism evidence="4 5">
    <name type="scientific">Pectinatus brassicae</name>
    <dbReference type="NCBI Taxonomy" id="862415"/>
    <lineage>
        <taxon>Bacteria</taxon>
        <taxon>Bacillati</taxon>
        <taxon>Bacillota</taxon>
        <taxon>Negativicutes</taxon>
        <taxon>Selenomonadales</taxon>
        <taxon>Selenomonadaceae</taxon>
        <taxon>Pectinatus</taxon>
    </lineage>
</organism>
<evidence type="ECO:0000256" key="1">
    <source>
        <dbReference type="ARBA" id="ARBA00007665"/>
    </source>
</evidence>
<feature type="domain" description="Impact N-terminal" evidence="2">
    <location>
        <begin position="20"/>
        <end position="123"/>
    </location>
</feature>
<accession>A0A840ULS8</accession>
<dbReference type="GO" id="GO:0006446">
    <property type="term" value="P:regulation of translational initiation"/>
    <property type="evidence" value="ECO:0007669"/>
    <property type="project" value="TreeGrafter"/>
</dbReference>
<dbReference type="PANTHER" id="PTHR16301">
    <property type="entry name" value="IMPACT-RELATED"/>
    <property type="match status" value="1"/>
</dbReference>
<comment type="caution">
    <text evidence="4">The sequence shown here is derived from an EMBL/GenBank/DDBJ whole genome shotgun (WGS) entry which is preliminary data.</text>
</comment>
<dbReference type="PANTHER" id="PTHR16301:SF20">
    <property type="entry name" value="IMPACT FAMILY MEMBER YIGZ"/>
    <property type="match status" value="1"/>
</dbReference>
<evidence type="ECO:0000313" key="5">
    <source>
        <dbReference type="Proteomes" id="UP000559117"/>
    </source>
</evidence>
<name>A0A840ULS8_9FIRM</name>
<dbReference type="InterPro" id="IPR015796">
    <property type="entry name" value="Impact_YigZ-like"/>
</dbReference>
<dbReference type="GO" id="GO:0005737">
    <property type="term" value="C:cytoplasm"/>
    <property type="evidence" value="ECO:0007669"/>
    <property type="project" value="TreeGrafter"/>
</dbReference>
<keyword evidence="5" id="KW-1185">Reference proteome</keyword>
<dbReference type="EMBL" id="JACHFH010000007">
    <property type="protein sequence ID" value="MBB5335648.1"/>
    <property type="molecule type" value="Genomic_DNA"/>
</dbReference>
<reference evidence="4 5" key="1">
    <citation type="submission" date="2020-08" db="EMBL/GenBank/DDBJ databases">
        <title>Genomic Encyclopedia of Type Strains, Phase IV (KMG-IV): sequencing the most valuable type-strain genomes for metagenomic binning, comparative biology and taxonomic classification.</title>
        <authorList>
            <person name="Goeker M."/>
        </authorList>
    </citation>
    <scope>NUCLEOTIDE SEQUENCE [LARGE SCALE GENOMIC DNA]</scope>
    <source>
        <strain evidence="4 5">DSM 24661</strain>
    </source>
</reference>
<dbReference type="SUPFAM" id="SSF54980">
    <property type="entry name" value="EF-G C-terminal domain-like"/>
    <property type="match status" value="1"/>
</dbReference>
<dbReference type="Pfam" id="PF09186">
    <property type="entry name" value="DUF1949"/>
    <property type="match status" value="1"/>
</dbReference>